<keyword evidence="2" id="KW-0238">DNA-binding</keyword>
<dbReference type="InterPro" id="IPR050679">
    <property type="entry name" value="Bact_HTH_transcr_reg"/>
</dbReference>
<gene>
    <name evidence="6" type="ORF">ACFSYJ_08440</name>
</gene>
<dbReference type="CDD" id="cd07377">
    <property type="entry name" value="WHTH_GntR"/>
    <property type="match status" value="1"/>
</dbReference>
<dbReference type="InterPro" id="IPR028978">
    <property type="entry name" value="Chorismate_lyase_/UTRA_dom_sf"/>
</dbReference>
<dbReference type="PROSITE" id="PS50949">
    <property type="entry name" value="HTH_GNTR"/>
    <property type="match status" value="1"/>
</dbReference>
<sequence>MSARSSLSRPSADGPVRDGIPEHGRIPRYYAVKVGLLEVIAELGEGSALPAERELCERFEVSRATVRQAVGELVLEGRLSRRQGSGTFVAPPKIVQPLALVSYTEGLRRQGIEPGRNVITLERRAAGPALAADLRIEPADEIIHIERVLLADAERVGLESTYLRAARFPTLLDVFDPEQSLYACLRERLGVVFDGAEERVETVLATPREALLIGTNPALPMLLMHRISWGPDGEPFERVRSLFRGDRLSFMTRLGRVE</sequence>
<dbReference type="SMART" id="SM00345">
    <property type="entry name" value="HTH_GNTR"/>
    <property type="match status" value="1"/>
</dbReference>
<dbReference type="PRINTS" id="PR00035">
    <property type="entry name" value="HTHGNTR"/>
</dbReference>
<dbReference type="Gene3D" id="3.40.1410.10">
    <property type="entry name" value="Chorismate lyase-like"/>
    <property type="match status" value="1"/>
</dbReference>
<dbReference type="Proteomes" id="UP001597419">
    <property type="component" value="Unassembled WGS sequence"/>
</dbReference>
<dbReference type="InterPro" id="IPR000524">
    <property type="entry name" value="Tscrpt_reg_HTH_GntR"/>
</dbReference>
<dbReference type="Pfam" id="PF07702">
    <property type="entry name" value="UTRA"/>
    <property type="match status" value="1"/>
</dbReference>
<dbReference type="InterPro" id="IPR036388">
    <property type="entry name" value="WH-like_DNA-bd_sf"/>
</dbReference>
<feature type="region of interest" description="Disordered" evidence="4">
    <location>
        <begin position="1"/>
        <end position="20"/>
    </location>
</feature>
<organism evidence="6 7">
    <name type="scientific">Amycolatopsis samaneae</name>
    <dbReference type="NCBI Taxonomy" id="664691"/>
    <lineage>
        <taxon>Bacteria</taxon>
        <taxon>Bacillati</taxon>
        <taxon>Actinomycetota</taxon>
        <taxon>Actinomycetes</taxon>
        <taxon>Pseudonocardiales</taxon>
        <taxon>Pseudonocardiaceae</taxon>
        <taxon>Amycolatopsis</taxon>
    </lineage>
</organism>
<dbReference type="SUPFAM" id="SSF46785">
    <property type="entry name" value="Winged helix' DNA-binding domain"/>
    <property type="match status" value="1"/>
</dbReference>
<evidence type="ECO:0000313" key="6">
    <source>
        <dbReference type="EMBL" id="MFD2458625.1"/>
    </source>
</evidence>
<dbReference type="Gene3D" id="1.10.10.10">
    <property type="entry name" value="Winged helix-like DNA-binding domain superfamily/Winged helix DNA-binding domain"/>
    <property type="match status" value="1"/>
</dbReference>
<keyword evidence="7" id="KW-1185">Reference proteome</keyword>
<evidence type="ECO:0000256" key="1">
    <source>
        <dbReference type="ARBA" id="ARBA00023015"/>
    </source>
</evidence>
<keyword evidence="3" id="KW-0804">Transcription</keyword>
<dbReference type="InterPro" id="IPR036390">
    <property type="entry name" value="WH_DNA-bd_sf"/>
</dbReference>
<evidence type="ECO:0000256" key="2">
    <source>
        <dbReference type="ARBA" id="ARBA00023125"/>
    </source>
</evidence>
<reference evidence="7" key="1">
    <citation type="journal article" date="2019" name="Int. J. Syst. Evol. Microbiol.">
        <title>The Global Catalogue of Microorganisms (GCM) 10K type strain sequencing project: providing services to taxonomists for standard genome sequencing and annotation.</title>
        <authorList>
            <consortium name="The Broad Institute Genomics Platform"/>
            <consortium name="The Broad Institute Genome Sequencing Center for Infectious Disease"/>
            <person name="Wu L."/>
            <person name="Ma J."/>
        </authorList>
    </citation>
    <scope>NUCLEOTIDE SEQUENCE [LARGE SCALE GENOMIC DNA]</scope>
    <source>
        <strain evidence="7">CGMCC 4.7643</strain>
    </source>
</reference>
<evidence type="ECO:0000256" key="4">
    <source>
        <dbReference type="SAM" id="MobiDB-lite"/>
    </source>
</evidence>
<feature type="domain" description="HTH gntR-type" evidence="5">
    <location>
        <begin position="26"/>
        <end position="92"/>
    </location>
</feature>
<proteinExistence type="predicted"/>
<dbReference type="EMBL" id="JBHUKU010000004">
    <property type="protein sequence ID" value="MFD2458625.1"/>
    <property type="molecule type" value="Genomic_DNA"/>
</dbReference>
<evidence type="ECO:0000259" key="5">
    <source>
        <dbReference type="PROSITE" id="PS50949"/>
    </source>
</evidence>
<evidence type="ECO:0000256" key="3">
    <source>
        <dbReference type="ARBA" id="ARBA00023163"/>
    </source>
</evidence>
<comment type="caution">
    <text evidence="6">The sequence shown here is derived from an EMBL/GenBank/DDBJ whole genome shotgun (WGS) entry which is preliminary data.</text>
</comment>
<dbReference type="RefSeq" id="WP_345387667.1">
    <property type="nucleotide sequence ID" value="NZ_BAABHG010000002.1"/>
</dbReference>
<protein>
    <submittedName>
        <fullName evidence="6">GntR family transcriptional regulator</fullName>
    </submittedName>
</protein>
<evidence type="ECO:0000313" key="7">
    <source>
        <dbReference type="Proteomes" id="UP001597419"/>
    </source>
</evidence>
<keyword evidence="1" id="KW-0805">Transcription regulation</keyword>
<dbReference type="Pfam" id="PF00392">
    <property type="entry name" value="GntR"/>
    <property type="match status" value="1"/>
</dbReference>
<dbReference type="SMART" id="SM00866">
    <property type="entry name" value="UTRA"/>
    <property type="match status" value="1"/>
</dbReference>
<accession>A0ABW5GFE5</accession>
<dbReference type="PANTHER" id="PTHR44846">
    <property type="entry name" value="MANNOSYL-D-GLYCERATE TRANSPORT/METABOLISM SYSTEM REPRESSOR MNGR-RELATED"/>
    <property type="match status" value="1"/>
</dbReference>
<name>A0ABW5GFE5_9PSEU</name>
<dbReference type="InterPro" id="IPR011663">
    <property type="entry name" value="UTRA"/>
</dbReference>
<dbReference type="PANTHER" id="PTHR44846:SF1">
    <property type="entry name" value="MANNOSYL-D-GLYCERATE TRANSPORT_METABOLISM SYSTEM REPRESSOR MNGR-RELATED"/>
    <property type="match status" value="1"/>
</dbReference>
<dbReference type="SUPFAM" id="SSF64288">
    <property type="entry name" value="Chorismate lyase-like"/>
    <property type="match status" value="1"/>
</dbReference>